<reference evidence="1" key="1">
    <citation type="submission" date="2018-05" db="EMBL/GenBank/DDBJ databases">
        <authorList>
            <person name="Lanie J.A."/>
            <person name="Ng W.-L."/>
            <person name="Kazmierczak K.M."/>
            <person name="Andrzejewski T.M."/>
            <person name="Davidsen T.M."/>
            <person name="Wayne K.J."/>
            <person name="Tettelin H."/>
            <person name="Glass J.I."/>
            <person name="Rusch D."/>
            <person name="Podicherti R."/>
            <person name="Tsui H.-C.T."/>
            <person name="Winkler M.E."/>
        </authorList>
    </citation>
    <scope>NUCLEOTIDE SEQUENCE</scope>
</reference>
<name>A0A382J5L0_9ZZZZ</name>
<accession>A0A382J5L0</accession>
<dbReference type="AlphaFoldDB" id="A0A382J5L0"/>
<organism evidence="1">
    <name type="scientific">marine metagenome</name>
    <dbReference type="NCBI Taxonomy" id="408172"/>
    <lineage>
        <taxon>unclassified sequences</taxon>
        <taxon>metagenomes</taxon>
        <taxon>ecological metagenomes</taxon>
    </lineage>
</organism>
<evidence type="ECO:0000313" key="1">
    <source>
        <dbReference type="EMBL" id="SVC07424.1"/>
    </source>
</evidence>
<sequence>IRAPSKWSAIAKNVNYFIENNDKADLMVSPCWQIYNVFNIYEHLKYFDKLCEKRNIEVTPILLDFPMHYRIDVLPYEVRQQAVDKIKECFKLKIAKQPTLYKKLHTLLKILMNKDSHKDSKKHMKQFFEITALYDKYRSQSIEKSLPELYNHVKKYK</sequence>
<proteinExistence type="predicted"/>
<protein>
    <submittedName>
        <fullName evidence="1">Uncharacterized protein</fullName>
    </submittedName>
</protein>
<gene>
    <name evidence="1" type="ORF">METZ01_LOCUS260278</name>
</gene>
<feature type="non-terminal residue" evidence="1">
    <location>
        <position position="1"/>
    </location>
</feature>
<dbReference type="EMBL" id="UINC01072056">
    <property type="protein sequence ID" value="SVC07424.1"/>
    <property type="molecule type" value="Genomic_DNA"/>
</dbReference>